<keyword evidence="2" id="KW-0614">Plasmid</keyword>
<dbReference type="Gene3D" id="3.40.50.12080">
    <property type="match status" value="2"/>
</dbReference>
<evidence type="ECO:0000313" key="2">
    <source>
        <dbReference type="EMBL" id="AGW15267.1"/>
    </source>
</evidence>
<proteinExistence type="predicted"/>
<organism evidence="2 3">
    <name type="scientific">Megalodesulfovibrio gigas (strain ATCC 19364 / DSM 1382 / NCIMB 9332 / VKM B-1759)</name>
    <name type="common">Desulfovibrio gigas</name>
    <dbReference type="NCBI Taxonomy" id="1121448"/>
    <lineage>
        <taxon>Bacteria</taxon>
        <taxon>Pseudomonadati</taxon>
        <taxon>Thermodesulfobacteriota</taxon>
        <taxon>Desulfovibrionia</taxon>
        <taxon>Desulfovibrionales</taxon>
        <taxon>Desulfovibrionaceae</taxon>
        <taxon>Megalodesulfovibrio</taxon>
    </lineage>
</organism>
<protein>
    <recommendedName>
        <fullName evidence="1">Polysaccharide biosynthesis enzyme WcbI domain-containing protein</fullName>
    </recommendedName>
</protein>
<dbReference type="Pfam" id="PF18588">
    <property type="entry name" value="WcbI"/>
    <property type="match status" value="1"/>
</dbReference>
<dbReference type="KEGG" id="dgg:DGI_4055"/>
<evidence type="ECO:0000313" key="3">
    <source>
        <dbReference type="Proteomes" id="UP000016587"/>
    </source>
</evidence>
<dbReference type="HOGENOM" id="CLU_905297_0_0_7"/>
<geneLocation type="plasmid" evidence="3"/>
<dbReference type="AlphaFoldDB" id="T2GGJ0"/>
<gene>
    <name evidence="2" type="ORF">DGI_4055</name>
</gene>
<dbReference type="PATRIC" id="fig|1121448.10.peg.3549"/>
<keyword evidence="3" id="KW-1185">Reference proteome</keyword>
<dbReference type="OrthoDB" id="2544655at2"/>
<sequence>MKKLVLSQTCQGTVLETLLMSSEAFRRDFTCTFIPNFEIRDGKASLASSAQLEAALHDCNILIYHDVHNYNFPALLARMPAGSMAVKIPYITSTIYWPTHDYLNPCWLAPRGSSALIPWPCKVLSGMITTLRHRDRCIDAYMNADLACHVDVDANTVDQVAYLRKAEAGSIFSVADYVAEHHASVQLFHLINHPTLPVFAEVANSILQYLGLPPLKSLPVDPFGNHQMPVHPSIIKHLKLTWCTENTRYLLLDKTLTFEEYVAFYVDTYIEKYQYEPYLVNIATRNYITAPFKKLKRLFSSKAKACR</sequence>
<reference evidence="3" key="2">
    <citation type="submission" date="2013-07" db="EMBL/GenBank/DDBJ databases">
        <authorList>
            <person name="Morais-Silva F.O."/>
            <person name="Rezende A.M."/>
            <person name="Pimentel C."/>
            <person name="Resende D.M."/>
            <person name="Santos C.I."/>
            <person name="Clemente C."/>
            <person name="de Oliveira L.M."/>
            <person name="da Silva S.M."/>
            <person name="Costa D.A."/>
            <person name="Varela-Raposo A."/>
            <person name="Horacio E.C.A."/>
            <person name="Matos M."/>
            <person name="Flores O."/>
            <person name="Ruiz J.C."/>
            <person name="Rodrigues-Pousada C."/>
        </authorList>
    </citation>
    <scope>NUCLEOTIDE SEQUENCE [LARGE SCALE GENOMIC DNA]</scope>
    <source>
        <strain evidence="3">ATCC 19364 / DSM 1382 / NCIMB 9332 / VKM B-1759</strain>
        <plasmid evidence="3">Plasmid</plasmid>
    </source>
</reference>
<feature type="domain" description="Polysaccharide biosynthesis enzyme WcbI" evidence="1">
    <location>
        <begin position="10"/>
        <end position="214"/>
    </location>
</feature>
<dbReference type="InterPro" id="IPR041307">
    <property type="entry name" value="WcbI"/>
</dbReference>
<dbReference type="eggNOG" id="COG2755">
    <property type="taxonomic scope" value="Bacteria"/>
</dbReference>
<accession>T2GGJ0</accession>
<dbReference type="RefSeq" id="WP_021758461.1">
    <property type="nucleotide sequence ID" value="NC_022436.1"/>
</dbReference>
<dbReference type="EMBL" id="CP006586">
    <property type="protein sequence ID" value="AGW15267.1"/>
    <property type="molecule type" value="Genomic_DNA"/>
</dbReference>
<dbReference type="Proteomes" id="UP000016587">
    <property type="component" value="Plasmid unnamed"/>
</dbReference>
<evidence type="ECO:0000259" key="1">
    <source>
        <dbReference type="Pfam" id="PF18588"/>
    </source>
</evidence>
<name>T2GGJ0_MEGG1</name>
<reference evidence="2 3" key="1">
    <citation type="journal article" date="2013" name="J. Bacteriol.">
        <title>Roles of HynAB and Ech, the only two hydrogenases found in the model sulfate reducer Desulfovibrio gigas.</title>
        <authorList>
            <person name="Morais-Silva F.O."/>
            <person name="Santos C.I."/>
            <person name="Rodrigues R."/>
            <person name="Pereira I.A."/>
            <person name="Rodrigues-Pousada C."/>
        </authorList>
    </citation>
    <scope>NUCLEOTIDE SEQUENCE [LARGE SCALE GENOMIC DNA]</scope>
    <source>
        <strain evidence="3">ATCC 19364 / DSM 1382 / NCIMB 9332 / VKM B-1759</strain>
        <plasmid evidence="3">Plasmid</plasmid>
    </source>
</reference>